<dbReference type="Gene3D" id="3.90.1150.10">
    <property type="entry name" value="Aspartate Aminotransferase, domain 1"/>
    <property type="match status" value="1"/>
</dbReference>
<evidence type="ECO:0000313" key="8">
    <source>
        <dbReference type="EMBL" id="GAA1754096.1"/>
    </source>
</evidence>
<evidence type="ECO:0000256" key="6">
    <source>
        <dbReference type="ARBA" id="ARBA00022898"/>
    </source>
</evidence>
<comment type="similarity">
    <text evidence="7">Belongs to the class-III pyridoxal-phosphate-dependent aminotransferase family. BioA subfamily.</text>
</comment>
<dbReference type="Proteomes" id="UP001501475">
    <property type="component" value="Unassembled WGS sequence"/>
</dbReference>
<dbReference type="InterPro" id="IPR049704">
    <property type="entry name" value="Aminotrans_3_PPA_site"/>
</dbReference>
<feature type="binding site" evidence="7">
    <location>
        <position position="287"/>
    </location>
    <ligand>
        <name>substrate</name>
    </ligand>
</feature>
<dbReference type="PROSITE" id="PS00600">
    <property type="entry name" value="AA_TRANSFER_CLASS_3"/>
    <property type="match status" value="1"/>
</dbReference>
<evidence type="ECO:0000313" key="9">
    <source>
        <dbReference type="Proteomes" id="UP001501475"/>
    </source>
</evidence>
<dbReference type="InterPro" id="IPR015424">
    <property type="entry name" value="PyrdxlP-dep_Trfase"/>
</dbReference>
<keyword evidence="6 7" id="KW-0663">Pyridoxal phosphate</keyword>
<gene>
    <name evidence="7" type="primary">bioA</name>
    <name evidence="8" type="ORF">GCM10009810_12370</name>
</gene>
<dbReference type="SUPFAM" id="SSF53383">
    <property type="entry name" value="PLP-dependent transferases"/>
    <property type="match status" value="1"/>
</dbReference>
<feature type="binding site" evidence="7">
    <location>
        <position position="403"/>
    </location>
    <ligand>
        <name>substrate</name>
    </ligand>
</feature>
<dbReference type="Gene3D" id="3.40.640.10">
    <property type="entry name" value="Type I PLP-dependent aspartate aminotransferase-like (Major domain)"/>
    <property type="match status" value="1"/>
</dbReference>
<feature type="modified residue" description="N6-(pyridoxal phosphate)lysine" evidence="7">
    <location>
        <position position="287"/>
    </location>
</feature>
<keyword evidence="9" id="KW-1185">Reference proteome</keyword>
<dbReference type="CDD" id="cd00610">
    <property type="entry name" value="OAT_like"/>
    <property type="match status" value="1"/>
</dbReference>
<dbReference type="InterPro" id="IPR015422">
    <property type="entry name" value="PyrdxlP-dep_Trfase_small"/>
</dbReference>
<dbReference type="EMBL" id="BAAAPN010000034">
    <property type="protein sequence ID" value="GAA1754096.1"/>
    <property type="molecule type" value="Genomic_DNA"/>
</dbReference>
<evidence type="ECO:0000256" key="1">
    <source>
        <dbReference type="ARBA" id="ARBA00001933"/>
    </source>
</evidence>
<feature type="binding site" evidence="7">
    <location>
        <begin position="321"/>
        <end position="322"/>
    </location>
    <ligand>
        <name>pyridoxal 5'-phosphate</name>
        <dbReference type="ChEBI" id="CHEBI:597326"/>
    </ligand>
</feature>
<comment type="cofactor">
    <cofactor evidence="1 7">
        <name>pyridoxal 5'-phosphate</name>
        <dbReference type="ChEBI" id="CHEBI:597326"/>
    </cofactor>
</comment>
<comment type="function">
    <text evidence="7">Catalyzes the transfer of the alpha-amino group from S-adenosyl-L-methionine (SAM) to 7-keto-8-aminopelargonic acid (KAPA) to form 7,8-diaminopelargonic acid (DAPA). It is the only aminotransferase known to utilize SAM as an amino donor.</text>
</comment>
<dbReference type="Pfam" id="PF00202">
    <property type="entry name" value="Aminotran_3"/>
    <property type="match status" value="1"/>
</dbReference>
<sequence>MEPADVLARDRGLLWHPYAPLDGPPLYAVTGAAGVWLDLVAEDGQQFHVRDAMSSWWAVLHGYRNPLLDKAIHDQVDRFSHVMFGGLTHEPAVRVAEKLVALTPAGLDHVFLADSGSVAVEVALKVAVQYQQALGRPERTGFLALRGGYHGDTLGAMSVCDPVDGMHADFPDYVPAQSFLLRPPRAWRAGEGLASDPVEVASWITEAERVVAEVADRVAGIIVEPVLQGAGGMVVYAPEALVVLRRLATAYGLVLIADEIATGFGRTGRFFGSDWGAVVPDVMCVGKALTGGMMTLGAVVVSSPVAEVIAASRHRALLHGPTFMGNPLACAVASASLDLVVAGWAQNVPRIEAALVTALSPACELSVVREVRVLGAVGVIELAESVDIPRVTRAALERGVWVRPFRRLVYTMPPYISSDADLAAIGAGMVSAVADVYGGSAS</sequence>
<dbReference type="PANTHER" id="PTHR42684:SF17">
    <property type="entry name" value="ADENOSYLMETHIONINE-8-AMINO-7-OXONONANOATE AMINOTRANSFERASE"/>
    <property type="match status" value="1"/>
</dbReference>
<reference evidence="9" key="1">
    <citation type="journal article" date="2019" name="Int. J. Syst. Evol. Microbiol.">
        <title>The Global Catalogue of Microorganisms (GCM) 10K type strain sequencing project: providing services to taxonomists for standard genome sequencing and annotation.</title>
        <authorList>
            <consortium name="The Broad Institute Genomics Platform"/>
            <consortium name="The Broad Institute Genome Sequencing Center for Infectious Disease"/>
            <person name="Wu L."/>
            <person name="Ma J."/>
        </authorList>
    </citation>
    <scope>NUCLEOTIDE SEQUENCE [LARGE SCALE GENOMIC DNA]</scope>
    <source>
        <strain evidence="9">JCM 15591</strain>
    </source>
</reference>
<comment type="pathway">
    <text evidence="7">Cofactor biosynthesis; biotin biosynthesis; 7,8-diaminononanoate from 8-amino-7-oxononanoate (SAM route): step 1/1.</text>
</comment>
<dbReference type="InterPro" id="IPR015421">
    <property type="entry name" value="PyrdxlP-dep_Trfase_major"/>
</dbReference>
<organism evidence="8 9">
    <name type="scientific">Nostocoides vanveenii</name>
    <dbReference type="NCBI Taxonomy" id="330835"/>
    <lineage>
        <taxon>Bacteria</taxon>
        <taxon>Bacillati</taxon>
        <taxon>Actinomycetota</taxon>
        <taxon>Actinomycetes</taxon>
        <taxon>Micrococcales</taxon>
        <taxon>Intrasporangiaceae</taxon>
        <taxon>Nostocoides</taxon>
    </lineage>
</organism>
<dbReference type="InterPro" id="IPR005814">
    <property type="entry name" value="Aminotrans_3"/>
</dbReference>
<keyword evidence="5 7" id="KW-0093">Biotin biosynthesis</keyword>
<protein>
    <recommendedName>
        <fullName evidence="7">Adenosylmethionine-8-amino-7-oxononanoate aminotransferase</fullName>
        <ecNumber evidence="7">2.6.1.62</ecNumber>
    </recommendedName>
    <alternativeName>
        <fullName evidence="7">7,8-diamino-pelargonic acid aminotransferase</fullName>
        <shortName evidence="7">DAPA AT</shortName>
        <shortName evidence="7">DAPA aminotransferase</shortName>
    </alternativeName>
    <alternativeName>
        <fullName evidence="7">7,8-diaminononanoate synthase</fullName>
        <shortName evidence="7">DANS</shortName>
    </alternativeName>
    <alternativeName>
        <fullName evidence="7">Diaminopelargonic acid synthase</fullName>
    </alternativeName>
</protein>
<comment type="catalytic activity">
    <reaction evidence="7">
        <text>(8S)-8-amino-7-oxononanoate + S-adenosyl-L-methionine = S-adenosyl-4-methylsulfanyl-2-oxobutanoate + (7R,8S)-7,8-diammoniononanoate</text>
        <dbReference type="Rhea" id="RHEA:16861"/>
        <dbReference type="ChEBI" id="CHEBI:16490"/>
        <dbReference type="ChEBI" id="CHEBI:59789"/>
        <dbReference type="ChEBI" id="CHEBI:149468"/>
        <dbReference type="ChEBI" id="CHEBI:149469"/>
        <dbReference type="EC" id="2.6.1.62"/>
    </reaction>
</comment>
<accession>A0ABP4WK95</accession>
<feature type="binding site" evidence="7">
    <location>
        <position position="56"/>
    </location>
    <ligand>
        <name>substrate</name>
    </ligand>
</feature>
<comment type="caution">
    <text evidence="8">The sequence shown here is derived from an EMBL/GenBank/DDBJ whole genome shotgun (WGS) entry which is preliminary data.</text>
</comment>
<feature type="binding site" evidence="7">
    <location>
        <begin position="116"/>
        <end position="117"/>
    </location>
    <ligand>
        <name>pyridoxal 5'-phosphate</name>
        <dbReference type="ChEBI" id="CHEBI:597326"/>
    </ligand>
</feature>
<dbReference type="PANTHER" id="PTHR42684">
    <property type="entry name" value="ADENOSYLMETHIONINE-8-AMINO-7-OXONONANOATE AMINOTRANSFERASE"/>
    <property type="match status" value="1"/>
</dbReference>
<feature type="binding site" evidence="7">
    <location>
        <position position="149"/>
    </location>
    <ligand>
        <name>substrate</name>
    </ligand>
</feature>
<feature type="binding site" evidence="7">
    <location>
        <position position="320"/>
    </location>
    <ligand>
        <name>substrate</name>
    </ligand>
</feature>
<comment type="subcellular location">
    <subcellularLocation>
        <location evidence="7">Cytoplasm</location>
    </subcellularLocation>
</comment>
<keyword evidence="4 7" id="KW-0949">S-adenosyl-L-methionine</keyword>
<dbReference type="InterPro" id="IPR005815">
    <property type="entry name" value="BioA"/>
</dbReference>
<name>A0ABP4WK95_9MICO</name>
<keyword evidence="7" id="KW-0963">Cytoplasm</keyword>
<dbReference type="RefSeq" id="WP_344063630.1">
    <property type="nucleotide sequence ID" value="NZ_BAAAPN010000034.1"/>
</dbReference>
<feature type="site" description="Participates in the substrate recognition with KAPA and in a stacking interaction with the adenine ring of SAM" evidence="7">
    <location>
        <position position="18"/>
    </location>
</feature>
<keyword evidence="3 7" id="KW-0808">Transferase</keyword>
<evidence type="ECO:0000256" key="5">
    <source>
        <dbReference type="ARBA" id="ARBA00022756"/>
    </source>
</evidence>
<feature type="binding site" evidence="7">
    <location>
        <position position="258"/>
    </location>
    <ligand>
        <name>pyridoxal 5'-phosphate</name>
        <dbReference type="ChEBI" id="CHEBI:597326"/>
    </ligand>
</feature>
<evidence type="ECO:0000256" key="4">
    <source>
        <dbReference type="ARBA" id="ARBA00022691"/>
    </source>
</evidence>
<comment type="subunit">
    <text evidence="7">Homodimer.</text>
</comment>
<dbReference type="NCBIfam" id="TIGR00508">
    <property type="entry name" value="bioA"/>
    <property type="match status" value="1"/>
</dbReference>
<evidence type="ECO:0000256" key="7">
    <source>
        <dbReference type="HAMAP-Rule" id="MF_00834"/>
    </source>
</evidence>
<evidence type="ECO:0000256" key="2">
    <source>
        <dbReference type="ARBA" id="ARBA00022576"/>
    </source>
</evidence>
<proteinExistence type="inferred from homology"/>
<dbReference type="HAMAP" id="MF_00834">
    <property type="entry name" value="BioA"/>
    <property type="match status" value="1"/>
</dbReference>
<keyword evidence="2 7" id="KW-0032">Aminotransferase</keyword>
<evidence type="ECO:0000256" key="3">
    <source>
        <dbReference type="ARBA" id="ARBA00022679"/>
    </source>
</evidence>
<dbReference type="EC" id="2.6.1.62" evidence="7"/>